<dbReference type="InterPro" id="IPR000212">
    <property type="entry name" value="DNA_helicase_UvrD/REP"/>
</dbReference>
<dbReference type="Proteomes" id="UP001556617">
    <property type="component" value="Unassembled WGS sequence"/>
</dbReference>
<evidence type="ECO:0000313" key="6">
    <source>
        <dbReference type="EMBL" id="MEX0380711.1"/>
    </source>
</evidence>
<keyword evidence="3" id="KW-0347">Helicase</keyword>
<dbReference type="Gene3D" id="3.40.50.300">
    <property type="entry name" value="P-loop containing nucleotide triphosphate hydrolases"/>
    <property type="match status" value="2"/>
</dbReference>
<evidence type="ECO:0000256" key="2">
    <source>
        <dbReference type="ARBA" id="ARBA00022801"/>
    </source>
</evidence>
<protein>
    <submittedName>
        <fullName evidence="6">UvrD-helicase domain-containing protein</fullName>
    </submittedName>
</protein>
<dbReference type="Pfam" id="PF13361">
    <property type="entry name" value="UvrD_C"/>
    <property type="match status" value="1"/>
</dbReference>
<evidence type="ECO:0000313" key="7">
    <source>
        <dbReference type="Proteomes" id="UP001556617"/>
    </source>
</evidence>
<evidence type="ECO:0000259" key="5">
    <source>
        <dbReference type="Pfam" id="PF13361"/>
    </source>
</evidence>
<reference evidence="6 7" key="1">
    <citation type="submission" date="2024-07" db="EMBL/GenBank/DDBJ databases">
        <authorList>
            <person name="Yun M."/>
        </authorList>
    </citation>
    <scope>NUCLEOTIDE SEQUENCE [LARGE SCALE GENOMIC DNA]</scope>
    <source>
        <strain evidence="6 7">MS01</strain>
    </source>
</reference>
<dbReference type="EMBL" id="JBFPER010000001">
    <property type="protein sequence ID" value="MEX0380711.1"/>
    <property type="molecule type" value="Genomic_DNA"/>
</dbReference>
<evidence type="ECO:0000256" key="1">
    <source>
        <dbReference type="ARBA" id="ARBA00022741"/>
    </source>
</evidence>
<dbReference type="Pfam" id="PF13245">
    <property type="entry name" value="AAA_19"/>
    <property type="match status" value="1"/>
</dbReference>
<keyword evidence="2" id="KW-0378">Hydrolase</keyword>
<dbReference type="InterPro" id="IPR014017">
    <property type="entry name" value="DNA_helicase_UvrD-like_C"/>
</dbReference>
<feature type="domain" description="UvrD-like helicase C-terminal" evidence="5">
    <location>
        <begin position="440"/>
        <end position="507"/>
    </location>
</feature>
<name>A0ABV3S2Y8_9LACO</name>
<accession>A0ABV3S2Y8</accession>
<keyword evidence="7" id="KW-1185">Reference proteome</keyword>
<proteinExistence type="predicted"/>
<keyword evidence="4" id="KW-0067">ATP-binding</keyword>
<dbReference type="PANTHER" id="PTHR11070:SF3">
    <property type="entry name" value="DNA 3'-5' HELICASE"/>
    <property type="match status" value="1"/>
</dbReference>
<dbReference type="RefSeq" id="WP_367974103.1">
    <property type="nucleotide sequence ID" value="NZ_JBFPEQ010000001.1"/>
</dbReference>
<evidence type="ECO:0000256" key="3">
    <source>
        <dbReference type="ARBA" id="ARBA00022806"/>
    </source>
</evidence>
<comment type="caution">
    <text evidence="6">The sequence shown here is derived from an EMBL/GenBank/DDBJ whole genome shotgun (WGS) entry which is preliminary data.</text>
</comment>
<gene>
    <name evidence="6" type="ORF">AB3K24_05030</name>
</gene>
<keyword evidence="1" id="KW-0547">Nucleotide-binding</keyword>
<dbReference type="SUPFAM" id="SSF52540">
    <property type="entry name" value="P-loop containing nucleoside triphosphate hydrolases"/>
    <property type="match status" value="1"/>
</dbReference>
<organism evidence="6 7">
    <name type="scientific">Leuconostoc aquikimchii</name>
    <dbReference type="NCBI Taxonomy" id="3236804"/>
    <lineage>
        <taxon>Bacteria</taxon>
        <taxon>Bacillati</taxon>
        <taxon>Bacillota</taxon>
        <taxon>Bacilli</taxon>
        <taxon>Lactobacillales</taxon>
        <taxon>Lactobacillaceae</taxon>
        <taxon>Leuconostoc</taxon>
    </lineage>
</organism>
<sequence>MVSKINDNNPDYYFFSNGIYEVRGAAGAGKTFQLVQDIKKLNFLQKKITVISFSNAAIDELYSRTDNTHIMMSTVHSFAWNILSSIAIKILNLLYSFDNFEIQSLSGISIDQVKSVEYGELGVASFNQENSILWLSHDEVLKIFTYALKQIPDFSKLITNSFDYILIDEFQDTDSEFLEALFEHVSPESVLGLYGDPFQSIYLESRKDNLNSILESFKAKKFYLKFNYRSDKDLVDFFNISRSSYDNLQQIAKVTDYDINKTRPTVFISKSTLSNDKVSLINQKMQFEKSVVLSNTNGLKTKATEFGDIAKMLKNGILSSRELDWKEVLNQDALNFRIKALWNYSNLFFGSDYDSVVSLQNIFTLESLVSVSMKDIARILSNQKKTHCIQYAELINLGLHLNDEYKLKDEVELLLSKINYEQLFDINRFYSNLKKINNGSSTIYSSKGLEFDNVILNIDYGYFGNRNWNILNFYHSESDKFNKDSDLMSYLFYVGITRAKHGLAIYVNTSRHPNFLSAFKHKFSSININYENL</sequence>
<dbReference type="InterPro" id="IPR027417">
    <property type="entry name" value="P-loop_NTPase"/>
</dbReference>
<evidence type="ECO:0000256" key="4">
    <source>
        <dbReference type="ARBA" id="ARBA00022840"/>
    </source>
</evidence>
<dbReference type="PANTHER" id="PTHR11070">
    <property type="entry name" value="UVRD / RECB / PCRA DNA HELICASE FAMILY MEMBER"/>
    <property type="match status" value="1"/>
</dbReference>